<dbReference type="Proteomes" id="UP000276178">
    <property type="component" value="Unassembled WGS sequence"/>
</dbReference>
<dbReference type="EMBL" id="RHHN01000147">
    <property type="protein sequence ID" value="RNB45211.1"/>
    <property type="molecule type" value="Genomic_DNA"/>
</dbReference>
<dbReference type="GO" id="GO:0003677">
    <property type="term" value="F:DNA binding"/>
    <property type="evidence" value="ECO:0007669"/>
    <property type="project" value="UniProtKB-KW"/>
</dbReference>
<dbReference type="GO" id="GO:0015074">
    <property type="term" value="P:DNA integration"/>
    <property type="evidence" value="ECO:0007669"/>
    <property type="project" value="UniProtKB-KW"/>
</dbReference>
<keyword evidence="1" id="KW-0229">DNA integration</keyword>
<dbReference type="SMART" id="SM00857">
    <property type="entry name" value="Resolvase"/>
    <property type="match status" value="1"/>
</dbReference>
<reference evidence="7 8" key="1">
    <citation type="submission" date="2018-10" db="EMBL/GenBank/DDBJ databases">
        <title>Phylogenomics of Brevibacillus.</title>
        <authorList>
            <person name="Dunlap C."/>
        </authorList>
    </citation>
    <scope>NUCLEOTIDE SEQUENCE [LARGE SCALE GENOMIC DNA]</scope>
    <source>
        <strain evidence="7 8">NRRL NRS 1219</strain>
    </source>
</reference>
<evidence type="ECO:0000256" key="3">
    <source>
        <dbReference type="ARBA" id="ARBA00023172"/>
    </source>
</evidence>
<dbReference type="PANTHER" id="PTHR30461">
    <property type="entry name" value="DNA-INVERTASE FROM LAMBDOID PROPHAGE"/>
    <property type="match status" value="1"/>
</dbReference>
<evidence type="ECO:0000256" key="5">
    <source>
        <dbReference type="PROSITE-ProRule" id="PRU10137"/>
    </source>
</evidence>
<gene>
    <name evidence="7" type="ORF">EB820_25835</name>
</gene>
<dbReference type="InterPro" id="IPR006119">
    <property type="entry name" value="Resolv_N"/>
</dbReference>
<feature type="domain" description="Resolvase/invertase-type recombinase catalytic" evidence="6">
    <location>
        <begin position="3"/>
        <end position="150"/>
    </location>
</feature>
<dbReference type="InterPro" id="IPR038109">
    <property type="entry name" value="DNA_bind_recomb_sf"/>
</dbReference>
<dbReference type="CDD" id="cd00338">
    <property type="entry name" value="Ser_Recombinase"/>
    <property type="match status" value="1"/>
</dbReference>
<dbReference type="SUPFAM" id="SSF53041">
    <property type="entry name" value="Resolvase-like"/>
    <property type="match status" value="1"/>
</dbReference>
<dbReference type="InterPro" id="IPR036162">
    <property type="entry name" value="Resolvase-like_N_sf"/>
</dbReference>
<organism evidence="7 8">
    <name type="scientific">Brevibacillus agri</name>
    <dbReference type="NCBI Taxonomy" id="51101"/>
    <lineage>
        <taxon>Bacteria</taxon>
        <taxon>Bacillati</taxon>
        <taxon>Bacillota</taxon>
        <taxon>Bacilli</taxon>
        <taxon>Bacillales</taxon>
        <taxon>Paenibacillaceae</taxon>
        <taxon>Brevibacillus</taxon>
    </lineage>
</organism>
<dbReference type="InterPro" id="IPR050639">
    <property type="entry name" value="SSR_resolvase"/>
</dbReference>
<evidence type="ECO:0000256" key="4">
    <source>
        <dbReference type="PIRSR" id="PIRSR606118-50"/>
    </source>
</evidence>
<sequence length="202" mass="23315">MRYAVIYVRVSTEEQTKGFSLDGQINEVRRYLERKGYTVYEIYIDDGYSGKDFERPAVQKMFRDMQQGKFEAIAVWKVDRLSRSNNDVLTLINHHLKPNDLKLLVSTCDIDSSTTNGYMFISLLSTFAEYERAQIIDRVNNGMQKRAENGKWNGGIILGYDIVEKQLVINTAESQIVQKIFDLRAEGKGYKFIAHSLALHKK</sequence>
<evidence type="ECO:0000313" key="7">
    <source>
        <dbReference type="EMBL" id="RNB45211.1"/>
    </source>
</evidence>
<dbReference type="GO" id="GO:0000150">
    <property type="term" value="F:DNA strand exchange activity"/>
    <property type="evidence" value="ECO:0007669"/>
    <property type="project" value="InterPro"/>
</dbReference>
<dbReference type="Gene3D" id="3.40.50.1390">
    <property type="entry name" value="Resolvase, N-terminal catalytic domain"/>
    <property type="match status" value="1"/>
</dbReference>
<dbReference type="GeneID" id="82809350"/>
<dbReference type="AlphaFoldDB" id="A0A3M8A2L3"/>
<comment type="caution">
    <text evidence="7">The sequence shown here is derived from an EMBL/GenBank/DDBJ whole genome shotgun (WGS) entry which is preliminary data.</text>
</comment>
<dbReference type="PROSITE" id="PS00397">
    <property type="entry name" value="RECOMBINASES_1"/>
    <property type="match status" value="1"/>
</dbReference>
<protein>
    <submittedName>
        <fullName evidence="7">Recombinase family protein</fullName>
    </submittedName>
</protein>
<dbReference type="Gene3D" id="3.90.1750.20">
    <property type="entry name" value="Putative Large Serine Recombinase, Chain B, Domain 2"/>
    <property type="match status" value="1"/>
</dbReference>
<dbReference type="PROSITE" id="PS51736">
    <property type="entry name" value="RECOMBINASES_3"/>
    <property type="match status" value="1"/>
</dbReference>
<accession>A0A3M8A2L3</accession>
<proteinExistence type="predicted"/>
<evidence type="ECO:0000259" key="6">
    <source>
        <dbReference type="PROSITE" id="PS51736"/>
    </source>
</evidence>
<feature type="active site" description="O-(5'-phospho-DNA)-serine intermediate" evidence="4 5">
    <location>
        <position position="11"/>
    </location>
</feature>
<dbReference type="OrthoDB" id="9811097at2"/>
<keyword evidence="2" id="KW-0238">DNA-binding</keyword>
<evidence type="ECO:0000256" key="2">
    <source>
        <dbReference type="ARBA" id="ARBA00023125"/>
    </source>
</evidence>
<dbReference type="InterPro" id="IPR006118">
    <property type="entry name" value="Recombinase_CS"/>
</dbReference>
<dbReference type="RefSeq" id="WP_005837104.1">
    <property type="nucleotide sequence ID" value="NZ_CP026363.1"/>
</dbReference>
<evidence type="ECO:0000256" key="1">
    <source>
        <dbReference type="ARBA" id="ARBA00022908"/>
    </source>
</evidence>
<name>A0A3M8A2L3_9BACL</name>
<dbReference type="PANTHER" id="PTHR30461:SF23">
    <property type="entry name" value="DNA RECOMBINASE-RELATED"/>
    <property type="match status" value="1"/>
</dbReference>
<dbReference type="Pfam" id="PF00239">
    <property type="entry name" value="Resolvase"/>
    <property type="match status" value="1"/>
</dbReference>
<keyword evidence="3" id="KW-0233">DNA recombination</keyword>
<evidence type="ECO:0000313" key="8">
    <source>
        <dbReference type="Proteomes" id="UP000276178"/>
    </source>
</evidence>